<evidence type="ECO:0008006" key="4">
    <source>
        <dbReference type="Google" id="ProtNLM"/>
    </source>
</evidence>
<dbReference type="eggNOG" id="ENOG502ZXD3">
    <property type="taxonomic scope" value="Bacteria"/>
</dbReference>
<reference evidence="2 3" key="1">
    <citation type="submission" date="2016-06" db="EMBL/GenBank/DDBJ databases">
        <authorList>
            <person name="Kjaerup R.B."/>
            <person name="Dalgaard T.S."/>
            <person name="Juul-Madsen H.R."/>
        </authorList>
    </citation>
    <scope>NUCLEOTIDE SEQUENCE [LARGE SCALE GENOMIC DNA]</scope>
    <source>
        <strain evidence="2 3">373-A1</strain>
    </source>
</reference>
<accession>A0A174A5G6</accession>
<keyword evidence="3" id="KW-1185">Reference proteome</keyword>
<name>A0A174A5G6_9CLOT</name>
<keyword evidence="1" id="KW-0732">Signal</keyword>
<comment type="caution">
    <text evidence="2">The sequence shown here is derived from an EMBL/GenBank/DDBJ whole genome shotgun (WGS) entry which is preliminary data.</text>
</comment>
<protein>
    <recommendedName>
        <fullName evidence="4">Carbohydrate-binding domain-containing protein</fullName>
    </recommendedName>
</protein>
<organism evidence="2 3">
    <name type="scientific">Clostridium paraputrificum</name>
    <dbReference type="NCBI Taxonomy" id="29363"/>
    <lineage>
        <taxon>Bacteria</taxon>
        <taxon>Bacillati</taxon>
        <taxon>Bacillota</taxon>
        <taxon>Clostridia</taxon>
        <taxon>Eubacteriales</taxon>
        <taxon>Clostridiaceae</taxon>
        <taxon>Clostridium</taxon>
    </lineage>
</organism>
<sequence length="255" mass="28611">MKRVRKILLASVIFCTISGQVTYASATTEENTPIIIDGIYSDWDGIPNCIDKESDSDKKSEDLKEIKYYVNKDYLYLYIERFPSHSGEYPDSGLWDMWIPIINGNGNGSHNCFFPWDTKEGEVWHPQKVSTFKITCGFVELWDSESGSMVKKFNIRIKLDGNSVGEDRLFTNSDGSKIEIRLPLSIIGLNGDLDEVEFNVASDIHASNEFVDWANDDGPIVVTKGPIFGKLTTVVALSGFLGVALVAKKKIERHE</sequence>
<evidence type="ECO:0000313" key="2">
    <source>
        <dbReference type="EMBL" id="OBY12127.1"/>
    </source>
</evidence>
<evidence type="ECO:0000313" key="3">
    <source>
        <dbReference type="Proteomes" id="UP000092714"/>
    </source>
</evidence>
<dbReference type="RefSeq" id="WP_027099430.1">
    <property type="nucleotide sequence ID" value="NZ_CAXSZC010000003.1"/>
</dbReference>
<dbReference type="EMBL" id="MAPZ01000009">
    <property type="protein sequence ID" value="OBY12127.1"/>
    <property type="molecule type" value="Genomic_DNA"/>
</dbReference>
<dbReference type="GeneID" id="42777278"/>
<feature type="chain" id="PRO_5009820213" description="Carbohydrate-binding domain-containing protein" evidence="1">
    <location>
        <begin position="27"/>
        <end position="255"/>
    </location>
</feature>
<gene>
    <name evidence="2" type="ORF">CP373A1_00600</name>
</gene>
<dbReference type="AlphaFoldDB" id="A0A174A5G6"/>
<proteinExistence type="predicted"/>
<dbReference type="Proteomes" id="UP000092714">
    <property type="component" value="Unassembled WGS sequence"/>
</dbReference>
<feature type="signal peptide" evidence="1">
    <location>
        <begin position="1"/>
        <end position="26"/>
    </location>
</feature>
<evidence type="ECO:0000256" key="1">
    <source>
        <dbReference type="SAM" id="SignalP"/>
    </source>
</evidence>